<feature type="binding site" evidence="2">
    <location>
        <begin position="7"/>
        <end position="14"/>
    </location>
    <ligand>
        <name>substrate</name>
    </ligand>
</feature>
<keyword evidence="4" id="KW-1185">Reference proteome</keyword>
<name>A0A0R1GU54_9LACO</name>
<comment type="caution">
    <text evidence="3">The sequence shown here is derived from an EMBL/GenBank/DDBJ whole genome shotgun (WGS) entry which is preliminary data.</text>
</comment>
<dbReference type="RefSeq" id="WP_056947314.1">
    <property type="nucleotide sequence ID" value="NZ_AZCV01000003.1"/>
</dbReference>
<feature type="active site" description="Tele-phosphohistidine intermediate" evidence="1">
    <location>
        <position position="8"/>
    </location>
</feature>
<dbReference type="CDD" id="cd07067">
    <property type="entry name" value="HP_PGM_like"/>
    <property type="match status" value="1"/>
</dbReference>
<sequence>MDLTLIRHSRSTTNAQNLISGAGFDAPLSPDGVAYARAVSEVFDEQKFDAVFASPLQRALETAEILTKGKWEIATDPRVEEMHFGQWESQDPDPLRLQYPDAFDYMGMLNKNFSQYAHEAESYDDLVHRVADFVADLKQDYPDKKVLVVCHGLTIRGFFAAIFHAEMDSFVNVGNVTVNEVHLDENEGFSPRLYSFNRELVSADDFFNR</sequence>
<dbReference type="PANTHER" id="PTHR48100:SF1">
    <property type="entry name" value="HISTIDINE PHOSPHATASE FAMILY PROTEIN-RELATED"/>
    <property type="match status" value="1"/>
</dbReference>
<dbReference type="InterPro" id="IPR029033">
    <property type="entry name" value="His_PPase_superfam"/>
</dbReference>
<feature type="binding site" evidence="2">
    <location>
        <position position="58"/>
    </location>
    <ligand>
        <name>substrate</name>
    </ligand>
</feature>
<protein>
    <submittedName>
        <fullName evidence="3">Fructose-2,6-bisphosphatase</fullName>
    </submittedName>
</protein>
<reference evidence="3 4" key="1">
    <citation type="journal article" date="2015" name="Genome Announc.">
        <title>Expanding the biotechnology potential of lactobacilli through comparative genomics of 213 strains and associated genera.</title>
        <authorList>
            <person name="Sun Z."/>
            <person name="Harris H.M."/>
            <person name="McCann A."/>
            <person name="Guo C."/>
            <person name="Argimon S."/>
            <person name="Zhang W."/>
            <person name="Yang X."/>
            <person name="Jeffery I.B."/>
            <person name="Cooney J.C."/>
            <person name="Kagawa T.F."/>
            <person name="Liu W."/>
            <person name="Song Y."/>
            <person name="Salvetti E."/>
            <person name="Wrobel A."/>
            <person name="Rasinkangas P."/>
            <person name="Parkhill J."/>
            <person name="Rea M.C."/>
            <person name="O'Sullivan O."/>
            <person name="Ritari J."/>
            <person name="Douillard F.P."/>
            <person name="Paul Ross R."/>
            <person name="Yang R."/>
            <person name="Briner A.E."/>
            <person name="Felis G.E."/>
            <person name="de Vos W.M."/>
            <person name="Barrangou R."/>
            <person name="Klaenhammer T.R."/>
            <person name="Caufield P.W."/>
            <person name="Cui Y."/>
            <person name="Zhang H."/>
            <person name="O'Toole P.W."/>
        </authorList>
    </citation>
    <scope>NUCLEOTIDE SEQUENCE [LARGE SCALE GENOMIC DNA]</scope>
    <source>
        <strain evidence="3 4">DSM 20534</strain>
    </source>
</reference>
<evidence type="ECO:0000256" key="2">
    <source>
        <dbReference type="PIRSR" id="PIRSR613078-2"/>
    </source>
</evidence>
<dbReference type="AlphaFoldDB" id="A0A0R1GU54"/>
<evidence type="ECO:0000313" key="4">
    <source>
        <dbReference type="Proteomes" id="UP000050909"/>
    </source>
</evidence>
<organism evidence="3 4">
    <name type="scientific">Amylolactobacillus amylotrophicus DSM 20534</name>
    <dbReference type="NCBI Taxonomy" id="1423722"/>
    <lineage>
        <taxon>Bacteria</taxon>
        <taxon>Bacillati</taxon>
        <taxon>Bacillota</taxon>
        <taxon>Bacilli</taxon>
        <taxon>Lactobacillales</taxon>
        <taxon>Lactobacillaceae</taxon>
        <taxon>Amylolactobacillus</taxon>
    </lineage>
</organism>
<gene>
    <name evidence="3" type="ORF">FC62_GL001137</name>
</gene>
<dbReference type="SUPFAM" id="SSF53254">
    <property type="entry name" value="Phosphoglycerate mutase-like"/>
    <property type="match status" value="1"/>
</dbReference>
<dbReference type="EMBL" id="AZCV01000003">
    <property type="protein sequence ID" value="KRK37803.1"/>
    <property type="molecule type" value="Genomic_DNA"/>
</dbReference>
<dbReference type="SMART" id="SM00855">
    <property type="entry name" value="PGAM"/>
    <property type="match status" value="1"/>
</dbReference>
<dbReference type="InterPro" id="IPR050275">
    <property type="entry name" value="PGM_Phosphatase"/>
</dbReference>
<dbReference type="GO" id="GO:0016791">
    <property type="term" value="F:phosphatase activity"/>
    <property type="evidence" value="ECO:0007669"/>
    <property type="project" value="TreeGrafter"/>
</dbReference>
<evidence type="ECO:0000256" key="1">
    <source>
        <dbReference type="PIRSR" id="PIRSR613078-1"/>
    </source>
</evidence>
<feature type="active site" description="Proton donor/acceptor" evidence="1">
    <location>
        <position position="81"/>
    </location>
</feature>
<proteinExistence type="predicted"/>
<dbReference type="GO" id="GO:0005737">
    <property type="term" value="C:cytoplasm"/>
    <property type="evidence" value="ECO:0007669"/>
    <property type="project" value="TreeGrafter"/>
</dbReference>
<dbReference type="Proteomes" id="UP000050909">
    <property type="component" value="Unassembled WGS sequence"/>
</dbReference>
<dbReference type="InterPro" id="IPR013078">
    <property type="entry name" value="His_Pase_superF_clade-1"/>
</dbReference>
<dbReference type="PANTHER" id="PTHR48100">
    <property type="entry name" value="BROAD-SPECIFICITY PHOSPHATASE YOR283W-RELATED"/>
    <property type="match status" value="1"/>
</dbReference>
<dbReference type="Gene3D" id="3.40.50.1240">
    <property type="entry name" value="Phosphoglycerate mutase-like"/>
    <property type="match status" value="1"/>
</dbReference>
<evidence type="ECO:0000313" key="3">
    <source>
        <dbReference type="EMBL" id="KRK37803.1"/>
    </source>
</evidence>
<dbReference type="Pfam" id="PF00300">
    <property type="entry name" value="His_Phos_1"/>
    <property type="match status" value="1"/>
</dbReference>
<dbReference type="PATRIC" id="fig|1423722.3.peg.1160"/>
<accession>A0A0R1GU54</accession>